<dbReference type="KEGG" id="gtt:GUITHDRAFT_120771"/>
<dbReference type="EnsemblProtists" id="EKX33034">
    <property type="protein sequence ID" value="EKX33034"/>
    <property type="gene ID" value="GUITHDRAFT_120771"/>
</dbReference>
<name>L1IAT6_GUITC</name>
<evidence type="ECO:0000256" key="1">
    <source>
        <dbReference type="SAM" id="MobiDB-lite"/>
    </source>
</evidence>
<evidence type="ECO:0000313" key="4">
    <source>
        <dbReference type="Proteomes" id="UP000011087"/>
    </source>
</evidence>
<organism evidence="2">
    <name type="scientific">Guillardia theta (strain CCMP2712)</name>
    <name type="common">Cryptophyte</name>
    <dbReference type="NCBI Taxonomy" id="905079"/>
    <lineage>
        <taxon>Eukaryota</taxon>
        <taxon>Cryptophyceae</taxon>
        <taxon>Pyrenomonadales</taxon>
        <taxon>Geminigeraceae</taxon>
        <taxon>Guillardia</taxon>
    </lineage>
</organism>
<dbReference type="RefSeq" id="XP_005820014.1">
    <property type="nucleotide sequence ID" value="XM_005819957.1"/>
</dbReference>
<gene>
    <name evidence="2" type="ORF">GUITHDRAFT_120771</name>
</gene>
<reference evidence="4" key="2">
    <citation type="submission" date="2012-11" db="EMBL/GenBank/DDBJ databases">
        <authorList>
            <person name="Kuo A."/>
            <person name="Curtis B.A."/>
            <person name="Tanifuji G."/>
            <person name="Burki F."/>
            <person name="Gruber A."/>
            <person name="Irimia M."/>
            <person name="Maruyama S."/>
            <person name="Arias M.C."/>
            <person name="Ball S.G."/>
            <person name="Gile G.H."/>
            <person name="Hirakawa Y."/>
            <person name="Hopkins J.F."/>
            <person name="Rensing S.A."/>
            <person name="Schmutz J."/>
            <person name="Symeonidi A."/>
            <person name="Elias M."/>
            <person name="Eveleigh R.J."/>
            <person name="Herman E.K."/>
            <person name="Klute M.J."/>
            <person name="Nakayama T."/>
            <person name="Obornik M."/>
            <person name="Reyes-Prieto A."/>
            <person name="Armbrust E.V."/>
            <person name="Aves S.J."/>
            <person name="Beiko R.G."/>
            <person name="Coutinho P."/>
            <person name="Dacks J.B."/>
            <person name="Durnford D.G."/>
            <person name="Fast N.M."/>
            <person name="Green B.R."/>
            <person name="Grisdale C."/>
            <person name="Hempe F."/>
            <person name="Henrissat B."/>
            <person name="Hoppner M.P."/>
            <person name="Ishida K.-I."/>
            <person name="Kim E."/>
            <person name="Koreny L."/>
            <person name="Kroth P.G."/>
            <person name="Liu Y."/>
            <person name="Malik S.-B."/>
            <person name="Maier U.G."/>
            <person name="McRose D."/>
            <person name="Mock T."/>
            <person name="Neilson J.A."/>
            <person name="Onodera N.T."/>
            <person name="Poole A.M."/>
            <person name="Pritham E.J."/>
            <person name="Richards T.A."/>
            <person name="Rocap G."/>
            <person name="Roy S.W."/>
            <person name="Sarai C."/>
            <person name="Schaack S."/>
            <person name="Shirato S."/>
            <person name="Slamovits C.H."/>
            <person name="Spencer D.F."/>
            <person name="Suzuki S."/>
            <person name="Worden A.Z."/>
            <person name="Zauner S."/>
            <person name="Barry K."/>
            <person name="Bell C."/>
            <person name="Bharti A.K."/>
            <person name="Crow J.A."/>
            <person name="Grimwood J."/>
            <person name="Kramer R."/>
            <person name="Lindquist E."/>
            <person name="Lucas S."/>
            <person name="Salamov A."/>
            <person name="McFadden G.I."/>
            <person name="Lane C.E."/>
            <person name="Keeling P.J."/>
            <person name="Gray M.W."/>
            <person name="Grigoriev I.V."/>
            <person name="Archibald J.M."/>
        </authorList>
    </citation>
    <scope>NUCLEOTIDE SEQUENCE</scope>
    <source>
        <strain evidence="4">CCMP2712</strain>
    </source>
</reference>
<dbReference type="HOGENOM" id="CLU_1681263_0_0_1"/>
<sequence>MIDWVLEAEEGKETERENAEDENLESVCDNKSVQSPSESSEQPSSSHSQDILGDQQAARRVEDDEEKLKTSLSNAIDICLQQCRAIMELQSANQRLVAGWNMAREQLITERERNSSLQALLTEKDEEIALWRKIVEQLDGRLASMEKHDPNRSFDEQ</sequence>
<feature type="compositionally biased region" description="Low complexity" evidence="1">
    <location>
        <begin position="32"/>
        <end position="49"/>
    </location>
</feature>
<proteinExistence type="predicted"/>
<evidence type="ECO:0000313" key="3">
    <source>
        <dbReference type="EnsemblProtists" id="EKX33034"/>
    </source>
</evidence>
<accession>L1IAT6</accession>
<dbReference type="AlphaFoldDB" id="L1IAT6"/>
<dbReference type="EMBL" id="JH993159">
    <property type="protein sequence ID" value="EKX33034.1"/>
    <property type="molecule type" value="Genomic_DNA"/>
</dbReference>
<dbReference type="PaxDb" id="55529-EKX33034"/>
<evidence type="ECO:0000313" key="2">
    <source>
        <dbReference type="EMBL" id="EKX33034.1"/>
    </source>
</evidence>
<keyword evidence="4" id="KW-1185">Reference proteome</keyword>
<protein>
    <submittedName>
        <fullName evidence="2 3">Uncharacterized protein</fullName>
    </submittedName>
</protein>
<reference evidence="3" key="3">
    <citation type="submission" date="2016-03" db="UniProtKB">
        <authorList>
            <consortium name="EnsemblProtists"/>
        </authorList>
    </citation>
    <scope>IDENTIFICATION</scope>
</reference>
<feature type="compositionally biased region" description="Basic and acidic residues" evidence="1">
    <location>
        <begin position="57"/>
        <end position="67"/>
    </location>
</feature>
<dbReference type="Proteomes" id="UP000011087">
    <property type="component" value="Unassembled WGS sequence"/>
</dbReference>
<feature type="region of interest" description="Disordered" evidence="1">
    <location>
        <begin position="1"/>
        <end position="67"/>
    </location>
</feature>
<dbReference type="GeneID" id="17289763"/>
<reference evidence="2 4" key="1">
    <citation type="journal article" date="2012" name="Nature">
        <title>Algal genomes reveal evolutionary mosaicism and the fate of nucleomorphs.</title>
        <authorList>
            <consortium name="DOE Joint Genome Institute"/>
            <person name="Curtis B.A."/>
            <person name="Tanifuji G."/>
            <person name="Burki F."/>
            <person name="Gruber A."/>
            <person name="Irimia M."/>
            <person name="Maruyama S."/>
            <person name="Arias M.C."/>
            <person name="Ball S.G."/>
            <person name="Gile G.H."/>
            <person name="Hirakawa Y."/>
            <person name="Hopkins J.F."/>
            <person name="Kuo A."/>
            <person name="Rensing S.A."/>
            <person name="Schmutz J."/>
            <person name="Symeonidi A."/>
            <person name="Elias M."/>
            <person name="Eveleigh R.J."/>
            <person name="Herman E.K."/>
            <person name="Klute M.J."/>
            <person name="Nakayama T."/>
            <person name="Obornik M."/>
            <person name="Reyes-Prieto A."/>
            <person name="Armbrust E.V."/>
            <person name="Aves S.J."/>
            <person name="Beiko R.G."/>
            <person name="Coutinho P."/>
            <person name="Dacks J.B."/>
            <person name="Durnford D.G."/>
            <person name="Fast N.M."/>
            <person name="Green B.R."/>
            <person name="Grisdale C.J."/>
            <person name="Hempel F."/>
            <person name="Henrissat B."/>
            <person name="Hoppner M.P."/>
            <person name="Ishida K."/>
            <person name="Kim E."/>
            <person name="Koreny L."/>
            <person name="Kroth P.G."/>
            <person name="Liu Y."/>
            <person name="Malik S.B."/>
            <person name="Maier U.G."/>
            <person name="McRose D."/>
            <person name="Mock T."/>
            <person name="Neilson J.A."/>
            <person name="Onodera N.T."/>
            <person name="Poole A.M."/>
            <person name="Pritham E.J."/>
            <person name="Richards T.A."/>
            <person name="Rocap G."/>
            <person name="Roy S.W."/>
            <person name="Sarai C."/>
            <person name="Schaack S."/>
            <person name="Shirato S."/>
            <person name="Slamovits C.H."/>
            <person name="Spencer D.F."/>
            <person name="Suzuki S."/>
            <person name="Worden A.Z."/>
            <person name="Zauner S."/>
            <person name="Barry K."/>
            <person name="Bell C."/>
            <person name="Bharti A.K."/>
            <person name="Crow J.A."/>
            <person name="Grimwood J."/>
            <person name="Kramer R."/>
            <person name="Lindquist E."/>
            <person name="Lucas S."/>
            <person name="Salamov A."/>
            <person name="McFadden G.I."/>
            <person name="Lane C.E."/>
            <person name="Keeling P.J."/>
            <person name="Gray M.W."/>
            <person name="Grigoriev I.V."/>
            <person name="Archibald J.M."/>
        </authorList>
    </citation>
    <scope>NUCLEOTIDE SEQUENCE</scope>
    <source>
        <strain evidence="2 4">CCMP2712</strain>
    </source>
</reference>